<evidence type="ECO:0000256" key="1">
    <source>
        <dbReference type="SAM" id="Phobius"/>
    </source>
</evidence>
<keyword evidence="1" id="KW-0812">Transmembrane</keyword>
<feature type="transmembrane region" description="Helical" evidence="1">
    <location>
        <begin position="26"/>
        <end position="46"/>
    </location>
</feature>
<protein>
    <submittedName>
        <fullName evidence="2">Uncharacterized protein</fullName>
    </submittedName>
</protein>
<feature type="transmembrane region" description="Helical" evidence="1">
    <location>
        <begin position="79"/>
        <end position="97"/>
    </location>
</feature>
<sequence>MAVISAVEKLGHFALGAPATPGEATAAMHLFVLAAWVLGVGVGGFIGTGISKWAGTAWIVAALVVAGVIANAMSFPHPVWLVAAGIILPLAIAWTIAHGQATVGLPRSEL</sequence>
<reference evidence="2 3" key="1">
    <citation type="submission" date="2022-05" db="EMBL/GenBank/DDBJ databases">
        <title>S8-45 Sphingomonas ultraviolaceadurans.</title>
        <authorList>
            <person name="Liu Y."/>
        </authorList>
    </citation>
    <scope>NUCLEOTIDE SEQUENCE [LARGE SCALE GENOMIC DNA]</scope>
    <source>
        <strain evidence="2 3">S8-45</strain>
    </source>
</reference>
<keyword evidence="1" id="KW-0472">Membrane</keyword>
<evidence type="ECO:0000313" key="3">
    <source>
        <dbReference type="Proteomes" id="UP000831921"/>
    </source>
</evidence>
<dbReference type="Proteomes" id="UP000831921">
    <property type="component" value="Chromosome"/>
</dbReference>
<accession>A0ABY5MXG4</accession>
<keyword evidence="3" id="KW-1185">Reference proteome</keyword>
<name>A0ABY5MXG4_9SPHN</name>
<evidence type="ECO:0000313" key="2">
    <source>
        <dbReference type="EMBL" id="UUR08027.1"/>
    </source>
</evidence>
<dbReference type="EMBL" id="CP097253">
    <property type="protein sequence ID" value="UUR08027.1"/>
    <property type="molecule type" value="Genomic_DNA"/>
</dbReference>
<organism evidence="2 3">
    <name type="scientific">Sphingomonas glaciei</name>
    <dbReference type="NCBI Taxonomy" id="2938948"/>
    <lineage>
        <taxon>Bacteria</taxon>
        <taxon>Pseudomonadati</taxon>
        <taxon>Pseudomonadota</taxon>
        <taxon>Alphaproteobacteria</taxon>
        <taxon>Sphingomonadales</taxon>
        <taxon>Sphingomonadaceae</taxon>
        <taxon>Sphingomonas</taxon>
    </lineage>
</organism>
<feature type="transmembrane region" description="Helical" evidence="1">
    <location>
        <begin position="53"/>
        <end position="73"/>
    </location>
</feature>
<gene>
    <name evidence="2" type="ORF">M1K48_14060</name>
</gene>
<keyword evidence="1" id="KW-1133">Transmembrane helix</keyword>
<proteinExistence type="predicted"/>
<dbReference type="RefSeq" id="WP_249503805.1">
    <property type="nucleotide sequence ID" value="NZ_CP097253.1"/>
</dbReference>